<comment type="caution">
    <text evidence="1">The sequence shown here is derived from an EMBL/GenBank/DDBJ whole genome shotgun (WGS) entry which is preliminary data.</text>
</comment>
<organism evidence="1 2">
    <name type="scientific">Candidatus Iainarchaeum sp</name>
    <dbReference type="NCBI Taxonomy" id="3101447"/>
    <lineage>
        <taxon>Archaea</taxon>
        <taxon>Candidatus Iainarchaeota</taxon>
        <taxon>Candidatus Iainarchaeia</taxon>
        <taxon>Candidatus Iainarchaeales</taxon>
        <taxon>Candidatus Iainarchaeaceae</taxon>
        <taxon>Candidatus Iainarchaeum</taxon>
    </lineage>
</organism>
<dbReference type="AlphaFoldDB" id="A0A8T4L5H5"/>
<gene>
    <name evidence="1" type="ORF">J4215_04300</name>
</gene>
<proteinExistence type="predicted"/>
<evidence type="ECO:0008006" key="3">
    <source>
        <dbReference type="Google" id="ProtNLM"/>
    </source>
</evidence>
<name>A0A8T4L5H5_9ARCH</name>
<evidence type="ECO:0000313" key="2">
    <source>
        <dbReference type="Proteomes" id="UP000675968"/>
    </source>
</evidence>
<dbReference type="SUPFAM" id="SSF52540">
    <property type="entry name" value="P-loop containing nucleoside triphosphate hydrolases"/>
    <property type="match status" value="1"/>
</dbReference>
<protein>
    <recommendedName>
        <fullName evidence="3">ABC transporter ATP-binding protein</fullName>
    </recommendedName>
</protein>
<reference evidence="1" key="1">
    <citation type="submission" date="2021-03" db="EMBL/GenBank/DDBJ databases">
        <authorList>
            <person name="Jaffe A."/>
        </authorList>
    </citation>
    <scope>NUCLEOTIDE SEQUENCE</scope>
    <source>
        <strain evidence="1">RIFCSPLOWO2_01_FULL_AR10_48_17</strain>
    </source>
</reference>
<dbReference type="InterPro" id="IPR027417">
    <property type="entry name" value="P-loop_NTPase"/>
</dbReference>
<evidence type="ECO:0000313" key="1">
    <source>
        <dbReference type="EMBL" id="MBS3061774.1"/>
    </source>
</evidence>
<dbReference type="EMBL" id="JAGVWC010000010">
    <property type="protein sequence ID" value="MBS3061774.1"/>
    <property type="molecule type" value="Genomic_DNA"/>
</dbReference>
<accession>A0A8T4L5H5</accession>
<sequence>MKQYVITPHQPSERKIQAHPILVTHDIEEAIYLADRSIVLKNHPMIVSAVLANPLPKPRTPERKTKQEFRKL</sequence>
<reference evidence="1" key="2">
    <citation type="submission" date="2021-05" db="EMBL/GenBank/DDBJ databases">
        <title>Protein family content uncovers lineage relationships and bacterial pathway maintenance mechanisms in DPANN archaea.</title>
        <authorList>
            <person name="Castelle C.J."/>
            <person name="Meheust R."/>
            <person name="Jaffe A.L."/>
            <person name="Seitz K."/>
            <person name="Gong X."/>
            <person name="Baker B.J."/>
            <person name="Banfield J.F."/>
        </authorList>
    </citation>
    <scope>NUCLEOTIDE SEQUENCE</scope>
    <source>
        <strain evidence="1">RIFCSPLOWO2_01_FULL_AR10_48_17</strain>
    </source>
</reference>
<dbReference type="Proteomes" id="UP000675968">
    <property type="component" value="Unassembled WGS sequence"/>
</dbReference>